<reference evidence="2 3" key="1">
    <citation type="submission" date="2017-06" db="EMBL/GenBank/DDBJ databases">
        <authorList>
            <person name="Kim H.J."/>
            <person name="Triplett B.A."/>
        </authorList>
    </citation>
    <scope>NUCLEOTIDE SEQUENCE [LARGE SCALE GENOMIC DNA]</scope>
    <source>
        <strain evidence="2">FRACA_ARgP5</strain>
    </source>
</reference>
<keyword evidence="1" id="KW-1133">Transmembrane helix</keyword>
<dbReference type="AlphaFoldDB" id="A0A2I2KTI8"/>
<protein>
    <submittedName>
        <fullName evidence="2">Uncharacterized protein</fullName>
    </submittedName>
</protein>
<sequence>MYEGRYRNPGYGRYGLSGGTGILAVSTILAFTGVK</sequence>
<evidence type="ECO:0000313" key="3">
    <source>
        <dbReference type="Proteomes" id="UP000234331"/>
    </source>
</evidence>
<feature type="transmembrane region" description="Helical" evidence="1">
    <location>
        <begin position="14"/>
        <end position="34"/>
    </location>
</feature>
<keyword evidence="1" id="KW-0472">Membrane</keyword>
<keyword evidence="1" id="KW-0812">Transmembrane</keyword>
<evidence type="ECO:0000313" key="2">
    <source>
        <dbReference type="EMBL" id="SNQ48981.1"/>
    </source>
</evidence>
<dbReference type="Proteomes" id="UP000234331">
    <property type="component" value="Unassembled WGS sequence"/>
</dbReference>
<name>A0A2I2KTI8_9ACTN</name>
<accession>A0A2I2KTI8</accession>
<evidence type="ECO:0000256" key="1">
    <source>
        <dbReference type="SAM" id="Phobius"/>
    </source>
</evidence>
<organism evidence="2 3">
    <name type="scientific">Frankia canadensis</name>
    <dbReference type="NCBI Taxonomy" id="1836972"/>
    <lineage>
        <taxon>Bacteria</taxon>
        <taxon>Bacillati</taxon>
        <taxon>Actinomycetota</taxon>
        <taxon>Actinomycetes</taxon>
        <taxon>Frankiales</taxon>
        <taxon>Frankiaceae</taxon>
        <taxon>Frankia</taxon>
    </lineage>
</organism>
<keyword evidence="3" id="KW-1185">Reference proteome</keyword>
<proteinExistence type="predicted"/>
<dbReference type="EMBL" id="FZMO01000220">
    <property type="protein sequence ID" value="SNQ48981.1"/>
    <property type="molecule type" value="Genomic_DNA"/>
</dbReference>
<gene>
    <name evidence="2" type="ORF">FRACA_2970007</name>
</gene>